<organism evidence="1 2">
    <name type="scientific">Marivita hallyeonensis</name>
    <dbReference type="NCBI Taxonomy" id="996342"/>
    <lineage>
        <taxon>Bacteria</taxon>
        <taxon>Pseudomonadati</taxon>
        <taxon>Pseudomonadota</taxon>
        <taxon>Alphaproteobacteria</taxon>
        <taxon>Rhodobacterales</taxon>
        <taxon>Roseobacteraceae</taxon>
        <taxon>Marivita</taxon>
    </lineage>
</organism>
<evidence type="ECO:0000313" key="1">
    <source>
        <dbReference type="EMBL" id="SHH34974.1"/>
    </source>
</evidence>
<dbReference type="Proteomes" id="UP000184221">
    <property type="component" value="Unassembled WGS sequence"/>
</dbReference>
<proteinExistence type="predicted"/>
<sequence>MKTNVAETEMEMVRATADIAAERVCLRCSSRFWSEGFGERVCAHCKKSSVWRSAISEGDGHGQRRSGGRFS</sequence>
<reference evidence="1 2" key="1">
    <citation type="submission" date="2016-11" db="EMBL/GenBank/DDBJ databases">
        <authorList>
            <person name="Jaros S."/>
            <person name="Januszkiewicz K."/>
            <person name="Wedrychowicz H."/>
        </authorList>
    </citation>
    <scope>NUCLEOTIDE SEQUENCE [LARGE SCALE GENOMIC DNA]</scope>
    <source>
        <strain evidence="1 2">DSM 29431</strain>
    </source>
</reference>
<keyword evidence="2" id="KW-1185">Reference proteome</keyword>
<accession>A0A1M5S911</accession>
<protein>
    <submittedName>
        <fullName evidence="1">Uncharacterized protein</fullName>
    </submittedName>
</protein>
<evidence type="ECO:0000313" key="2">
    <source>
        <dbReference type="Proteomes" id="UP000184221"/>
    </source>
</evidence>
<dbReference type="EMBL" id="FQXC01000002">
    <property type="protein sequence ID" value="SHH34974.1"/>
    <property type="molecule type" value="Genomic_DNA"/>
</dbReference>
<gene>
    <name evidence="1" type="ORF">SAMN05443551_2049</name>
</gene>
<dbReference type="STRING" id="996342.SAMN05443551_2049"/>
<dbReference type="AlphaFoldDB" id="A0A1M5S911"/>
<name>A0A1M5S911_9RHOB</name>